<comment type="pathway">
    <text evidence="2">Cell wall biogenesis; lipoteichoic acid biosynthesis.</text>
</comment>
<keyword evidence="4 7" id="KW-0812">Transmembrane</keyword>
<feature type="domain" description="Sulfatase N-terminal" evidence="8">
    <location>
        <begin position="272"/>
        <end position="555"/>
    </location>
</feature>
<evidence type="ECO:0000259" key="8">
    <source>
        <dbReference type="Pfam" id="PF00884"/>
    </source>
</evidence>
<gene>
    <name evidence="9" type="ORF">ETU37_21495</name>
</gene>
<protein>
    <submittedName>
        <fullName evidence="9">LTA synthase family protein</fullName>
    </submittedName>
</protein>
<dbReference type="CDD" id="cd16015">
    <property type="entry name" value="LTA_synthase"/>
    <property type="match status" value="1"/>
</dbReference>
<reference evidence="9 10" key="1">
    <citation type="submission" date="2019-01" db="EMBL/GenBank/DDBJ databases">
        <title>Nocardioides guangzhouensis sp. nov., an actinobacterium isolated from soil.</title>
        <authorList>
            <person name="Fu Y."/>
            <person name="Cai Y."/>
            <person name="Lin Z."/>
            <person name="Chen P."/>
        </authorList>
    </citation>
    <scope>NUCLEOTIDE SEQUENCE [LARGE SCALE GENOMIC DNA]</scope>
    <source>
        <strain evidence="9 10">NBRC 105384</strain>
    </source>
</reference>
<dbReference type="Pfam" id="PF00884">
    <property type="entry name" value="Sulfatase"/>
    <property type="match status" value="1"/>
</dbReference>
<feature type="transmembrane region" description="Helical" evidence="7">
    <location>
        <begin position="53"/>
        <end position="72"/>
    </location>
</feature>
<feature type="transmembrane region" description="Helical" evidence="7">
    <location>
        <begin position="79"/>
        <end position="97"/>
    </location>
</feature>
<evidence type="ECO:0000313" key="9">
    <source>
        <dbReference type="EMBL" id="RYU09609.1"/>
    </source>
</evidence>
<comment type="caution">
    <text evidence="9">The sequence shown here is derived from an EMBL/GenBank/DDBJ whole genome shotgun (WGS) entry which is preliminary data.</text>
</comment>
<dbReference type="RefSeq" id="WP_129989374.1">
    <property type="nucleotide sequence ID" value="NZ_SDPU01000035.1"/>
</dbReference>
<feature type="transmembrane region" description="Helical" evidence="7">
    <location>
        <begin position="129"/>
        <end position="148"/>
    </location>
</feature>
<dbReference type="InterPro" id="IPR017850">
    <property type="entry name" value="Alkaline_phosphatase_core_sf"/>
</dbReference>
<dbReference type="AlphaFoldDB" id="A0A4Q5IXG6"/>
<keyword evidence="10" id="KW-1185">Reference proteome</keyword>
<proteinExistence type="predicted"/>
<dbReference type="GO" id="GO:0005886">
    <property type="term" value="C:plasma membrane"/>
    <property type="evidence" value="ECO:0007669"/>
    <property type="project" value="UniProtKB-SubCell"/>
</dbReference>
<evidence type="ECO:0000256" key="7">
    <source>
        <dbReference type="SAM" id="Phobius"/>
    </source>
</evidence>
<dbReference type="PANTHER" id="PTHR47371">
    <property type="entry name" value="LIPOTEICHOIC ACID SYNTHASE"/>
    <property type="match status" value="1"/>
</dbReference>
<comment type="subcellular location">
    <subcellularLocation>
        <location evidence="1">Cell membrane</location>
        <topology evidence="1">Multi-pass membrane protein</topology>
    </subcellularLocation>
</comment>
<dbReference type="OrthoDB" id="5363296at2"/>
<keyword evidence="6 7" id="KW-0472">Membrane</keyword>
<dbReference type="Proteomes" id="UP000291189">
    <property type="component" value="Unassembled WGS sequence"/>
</dbReference>
<dbReference type="InterPro" id="IPR000917">
    <property type="entry name" value="Sulfatase_N"/>
</dbReference>
<feature type="transmembrane region" description="Helical" evidence="7">
    <location>
        <begin position="21"/>
        <end position="41"/>
    </location>
</feature>
<evidence type="ECO:0000256" key="2">
    <source>
        <dbReference type="ARBA" id="ARBA00004936"/>
    </source>
</evidence>
<dbReference type="InterPro" id="IPR050448">
    <property type="entry name" value="OpgB/LTA_synthase_biosynth"/>
</dbReference>
<dbReference type="PANTHER" id="PTHR47371:SF3">
    <property type="entry name" value="PHOSPHOGLYCEROL TRANSFERASE I"/>
    <property type="match status" value="1"/>
</dbReference>
<sequence length="638" mass="71242">MHVVPRRFDRARIRRTTRRTGVEALLAFAWAALCNLAIELLQSSGGFTFALKPALFLLGSLLLWVAMVAVWALTGRLRVAAAALVVVTVLIGYANHVKMVLRREPLYPDDFAIAPHAGFLEEMVGGGTVAAVAAVTVLLAALALVVGWRWRKRHPRPPREGRRTLVRALVVRLVVATLAVGTLVYAAGFNQPGNAVRAAYRLGDAEWASWSQEKNYTYNGFVGGMLYNLDVPVMKKPDDYSRATMEQIAARYVAAAQTTNATRSPTALDGVNIVVVLSESFSDPTMLDGIELDEDPIPYTRSLMEQTTSGQMLAQRYGSGTANMEFETLTGMSTSQFDPRLMTPYQMLVPRYDQFPSFVGLTRAWGYDRVAVHPYDTYMYRRESVYPILGFQDFVDRREMTVRKRIQGSPFISDNSAFTEVQHQIDTHDKPLLTHLVTMQNHFPMADSYDAPMTVRGADGSTEDDAEAYLRGLSFSDRALRKFLTTLSESDEKTAVLFFGDHLPPVWPDHVAEENGPVGMRETPFLMWSNFLTFNNPQPVTSPVFLLPLLMDQLGAPLPPYYQLLLQLHAQIPAMRAGQLYDGEGSRLDPDELAPEAQQLLHDYRLVQYDLSVGQRWSQDAMLYPRSTEDQPASAASE</sequence>
<evidence type="ECO:0000256" key="4">
    <source>
        <dbReference type="ARBA" id="ARBA00022692"/>
    </source>
</evidence>
<dbReference type="EMBL" id="SDPU01000035">
    <property type="protein sequence ID" value="RYU09609.1"/>
    <property type="molecule type" value="Genomic_DNA"/>
</dbReference>
<evidence type="ECO:0000256" key="5">
    <source>
        <dbReference type="ARBA" id="ARBA00022989"/>
    </source>
</evidence>
<dbReference type="SUPFAM" id="SSF53649">
    <property type="entry name" value="Alkaline phosphatase-like"/>
    <property type="match status" value="1"/>
</dbReference>
<evidence type="ECO:0000256" key="1">
    <source>
        <dbReference type="ARBA" id="ARBA00004651"/>
    </source>
</evidence>
<organism evidence="9 10">
    <name type="scientific">Nocardioides iriomotensis</name>
    <dbReference type="NCBI Taxonomy" id="715784"/>
    <lineage>
        <taxon>Bacteria</taxon>
        <taxon>Bacillati</taxon>
        <taxon>Actinomycetota</taxon>
        <taxon>Actinomycetes</taxon>
        <taxon>Propionibacteriales</taxon>
        <taxon>Nocardioidaceae</taxon>
        <taxon>Nocardioides</taxon>
    </lineage>
</organism>
<keyword evidence="3" id="KW-1003">Cell membrane</keyword>
<name>A0A4Q5IXG6_9ACTN</name>
<evidence type="ECO:0000313" key="10">
    <source>
        <dbReference type="Proteomes" id="UP000291189"/>
    </source>
</evidence>
<accession>A0A4Q5IXG6</accession>
<dbReference type="Gene3D" id="3.40.720.10">
    <property type="entry name" value="Alkaline Phosphatase, subunit A"/>
    <property type="match status" value="1"/>
</dbReference>
<keyword evidence="5 7" id="KW-1133">Transmembrane helix</keyword>
<evidence type="ECO:0000256" key="3">
    <source>
        <dbReference type="ARBA" id="ARBA00022475"/>
    </source>
</evidence>
<evidence type="ECO:0000256" key="6">
    <source>
        <dbReference type="ARBA" id="ARBA00023136"/>
    </source>
</evidence>
<feature type="transmembrane region" description="Helical" evidence="7">
    <location>
        <begin position="169"/>
        <end position="188"/>
    </location>
</feature>